<feature type="region of interest" description="Disordered" evidence="5">
    <location>
        <begin position="811"/>
        <end position="835"/>
    </location>
</feature>
<dbReference type="Proteomes" id="UP000033540">
    <property type="component" value="Unassembled WGS sequence"/>
</dbReference>
<dbReference type="GO" id="GO:0005634">
    <property type="term" value="C:nucleus"/>
    <property type="evidence" value="ECO:0007669"/>
    <property type="project" value="UniProtKB-SubCell"/>
</dbReference>
<reference evidence="7 8" key="1">
    <citation type="submission" date="2015-02" db="EMBL/GenBank/DDBJ databases">
        <title>Draft genome sequence of Aspergillus parasiticus SU-1.</title>
        <authorList>
            <person name="Yu J."/>
            <person name="Fedorova N."/>
            <person name="Yin Y."/>
            <person name="Losada L."/>
            <person name="Zafar N."/>
            <person name="Taujale R."/>
            <person name="Ehrlich K.C."/>
            <person name="Bhatnagar D."/>
            <person name="Cleveland T.E."/>
            <person name="Bennett J.W."/>
            <person name="Nierman W.C."/>
        </authorList>
    </citation>
    <scope>NUCLEOTIDE SEQUENCE [LARGE SCALE GENOMIC DNA]</scope>
    <source>
        <strain evidence="8">ATCC 56775 / NRRL 5862 / SRRC 143 / SU-1</strain>
    </source>
</reference>
<evidence type="ECO:0000313" key="7">
    <source>
        <dbReference type="EMBL" id="KJK66542.1"/>
    </source>
</evidence>
<comment type="subcellular location">
    <subcellularLocation>
        <location evidence="1">Nucleus</location>
    </subcellularLocation>
</comment>
<dbReference type="Pfam" id="PF08610">
    <property type="entry name" value="Pex16"/>
    <property type="match status" value="1"/>
</dbReference>
<dbReference type="GO" id="GO:0005778">
    <property type="term" value="C:peroxisomal membrane"/>
    <property type="evidence" value="ECO:0007669"/>
    <property type="project" value="TreeGrafter"/>
</dbReference>
<keyword evidence="3" id="KW-0227">DNA damage</keyword>
<name>A0A0F0III2_ASPPU</name>
<dbReference type="Pfam" id="PF08573">
    <property type="entry name" value="SAE2"/>
    <property type="match status" value="1"/>
</dbReference>
<evidence type="ECO:0000259" key="6">
    <source>
        <dbReference type="Pfam" id="PF08573"/>
    </source>
</evidence>
<evidence type="ECO:0000256" key="2">
    <source>
        <dbReference type="ARBA" id="ARBA00009505"/>
    </source>
</evidence>
<dbReference type="InterPro" id="IPR013882">
    <property type="entry name" value="Ctp1_C"/>
</dbReference>
<dbReference type="GO" id="GO:0007031">
    <property type="term" value="P:peroxisome organization"/>
    <property type="evidence" value="ECO:0007669"/>
    <property type="project" value="TreeGrafter"/>
</dbReference>
<dbReference type="AlphaFoldDB" id="A0A0F0III2"/>
<dbReference type="EMBL" id="JZEE01000302">
    <property type="protein sequence ID" value="KJK66542.1"/>
    <property type="molecule type" value="Genomic_DNA"/>
</dbReference>
<organism evidence="7 8">
    <name type="scientific">Aspergillus parasiticus (strain ATCC 56775 / NRRL 5862 / SRRC 143 / SU-1)</name>
    <dbReference type="NCBI Taxonomy" id="1403190"/>
    <lineage>
        <taxon>Eukaryota</taxon>
        <taxon>Fungi</taxon>
        <taxon>Dikarya</taxon>
        <taxon>Ascomycota</taxon>
        <taxon>Pezizomycotina</taxon>
        <taxon>Eurotiomycetes</taxon>
        <taxon>Eurotiomycetidae</taxon>
        <taxon>Eurotiales</taxon>
        <taxon>Aspergillaceae</taxon>
        <taxon>Aspergillus</taxon>
        <taxon>Aspergillus subgen. Circumdati</taxon>
    </lineage>
</organism>
<protein>
    <submittedName>
        <fullName evidence="7">Peroxisomal membrane protein Pex16</fullName>
    </submittedName>
</protein>
<dbReference type="STRING" id="1403190.A0A0F0III2"/>
<comment type="caution">
    <text evidence="7">The sequence shown here is derived from an EMBL/GenBank/DDBJ whole genome shotgun (WGS) entry which is preliminary data.</text>
</comment>
<keyword evidence="4" id="KW-0539">Nucleus</keyword>
<feature type="region of interest" description="Disordered" evidence="5">
    <location>
        <begin position="472"/>
        <end position="492"/>
    </location>
</feature>
<evidence type="ECO:0000256" key="5">
    <source>
        <dbReference type="SAM" id="MobiDB-lite"/>
    </source>
</evidence>
<accession>A0A0F0III2</accession>
<evidence type="ECO:0000256" key="4">
    <source>
        <dbReference type="ARBA" id="ARBA00023242"/>
    </source>
</evidence>
<dbReference type="InterPro" id="IPR013919">
    <property type="entry name" value="Pex16"/>
</dbReference>
<feature type="domain" description="DNA endonuclease activator Ctp1 C-terminal" evidence="6">
    <location>
        <begin position="578"/>
        <end position="691"/>
    </location>
</feature>
<dbReference type="GO" id="GO:0006281">
    <property type="term" value="P:DNA repair"/>
    <property type="evidence" value="ECO:0007669"/>
    <property type="project" value="InterPro"/>
</dbReference>
<dbReference type="PANTHER" id="PTHR13299">
    <property type="entry name" value="PEROXISOMAL MEMBRANE PROTEIN PEX16"/>
    <property type="match status" value="1"/>
</dbReference>
<comment type="similarity">
    <text evidence="2">Belongs to the peroxin-16 family.</text>
</comment>
<evidence type="ECO:0000256" key="3">
    <source>
        <dbReference type="ARBA" id="ARBA00022763"/>
    </source>
</evidence>
<gene>
    <name evidence="7" type="ORF">P875_00021316</name>
</gene>
<proteinExistence type="inferred from homology"/>
<evidence type="ECO:0000313" key="8">
    <source>
        <dbReference type="Proteomes" id="UP000033540"/>
    </source>
</evidence>
<evidence type="ECO:0000256" key="1">
    <source>
        <dbReference type="ARBA" id="ARBA00004123"/>
    </source>
</evidence>
<dbReference type="OrthoDB" id="2021143at2759"/>
<dbReference type="PANTHER" id="PTHR13299:SF0">
    <property type="entry name" value="PEROXISOMAL MEMBRANE PROTEIN PEX16"/>
    <property type="match status" value="1"/>
</dbReference>
<sequence>MEILKQLHASVVESLEKSFDDAYSDLTAVLTIRDKQVATAEEKFRATEDVRSKAAAEIERLNVEIAHLREEISRNDIILDGAEVSVSESQLEEAYAPQRVLSLCDDNNLVSWECGTKELRIVKGKYAALYGDAQTLAKACKGLRQQIKRHKRKLEHWSKCLERDEFTLVLNGAAVKFQRVKNIANEDHDCSPTAESIPANGMSVPVSHNAADGAPGLPSLPRHEPDEGFTSIVCGDYRRAENTFTQSLQTESLKLFLTQSGPPFENEDIDTLARQRYRRLKRKREIVPESGALAHYSGLRERESKPPIAVKSESMSSSPVRNVSQQFEATETQDLDEVGDTVETPTKEVVFDAYRTSETDPSAIHSPSSRKLAPQDKYCLASGHRLLHRSTALQSVDDNASLMHGSARWSEKKPMAIPRAPDHAISCLAEDGEQMYPTAHAGRTPLNADLSYLSAALSSKDVSRRLQDLLEKPLPPRPLLHSPEDSGNTNDTISYKQHEFHADHEAPAFNRRLPTDAQANKRPTKQHVSTDAQISERAKSNSIEMHPGDEPYRALPLHRLELSHFRINPDYNEGLEYAFDTVIRKKKERKCIKGCTRPDCCGDKFLAMARLAGLRTDSTVSGQEDDQKILEDYLRENKHLLDGLGEKDHQKLLDEAKARLIADCFGKHRNHHPRPATPPGFWRTDMPDTQELEFDREEARRLERDKVKERYREAMRPGGLWKYADELPPNISRPTPTPHSRYTKYWTSHSSLYRKVAITLQMVQYTELLWEMIARRRGEKVRWRVVILIEAIKAICRLFLLRLTNSRPLVSPPLPERDVDPRSAEEEEGDWNGMQTPLSERSSDLSWTMPRTGLSLPCLPDVNDVSDFLISKVLTADDIKPPKTLLHRVTGQGQLAEILYILRPVAYALAMQRWNGNKRSWRPWLIGFGMEYGCRQLAKTDFRERLAGGLRGLTGLEREELRKRGWAMGWWFMRGALYENLTQPWLKDLTRKMRGKPLLDLRHYEVKYIIFLPSPNYIYANIPVDSSN</sequence>
<feature type="compositionally biased region" description="Basic and acidic residues" evidence="5">
    <location>
        <begin position="815"/>
        <end position="824"/>
    </location>
</feature>
<feature type="region of interest" description="Disordered" evidence="5">
    <location>
        <begin position="516"/>
        <end position="548"/>
    </location>
</feature>